<evidence type="ECO:0000259" key="6">
    <source>
        <dbReference type="Pfam" id="PF00296"/>
    </source>
</evidence>
<evidence type="ECO:0000256" key="1">
    <source>
        <dbReference type="ARBA" id="ARBA00022630"/>
    </source>
</evidence>
<name>A0ABT6C1D2_9MICO</name>
<feature type="region of interest" description="Disordered" evidence="5">
    <location>
        <begin position="213"/>
        <end position="264"/>
    </location>
</feature>
<dbReference type="Proteomes" id="UP001528912">
    <property type="component" value="Unassembled WGS sequence"/>
</dbReference>
<dbReference type="InterPro" id="IPR011251">
    <property type="entry name" value="Luciferase-like_dom"/>
</dbReference>
<dbReference type="PANTHER" id="PTHR30011">
    <property type="entry name" value="ALKANESULFONATE MONOOXYGENASE-RELATED"/>
    <property type="match status" value="1"/>
</dbReference>
<keyword evidence="2" id="KW-0288">FMN</keyword>
<keyword evidence="1" id="KW-0285">Flavoprotein</keyword>
<comment type="caution">
    <text evidence="7">The sequence shown here is derived from an EMBL/GenBank/DDBJ whole genome shotgun (WGS) entry which is preliminary data.</text>
</comment>
<gene>
    <name evidence="7" type="ORF">P4R38_00080</name>
</gene>
<organism evidence="7 8">
    <name type="scientific">Luteipulveratus flavus</name>
    <dbReference type="NCBI Taxonomy" id="3031728"/>
    <lineage>
        <taxon>Bacteria</taxon>
        <taxon>Bacillati</taxon>
        <taxon>Actinomycetota</taxon>
        <taxon>Actinomycetes</taxon>
        <taxon>Micrococcales</taxon>
        <taxon>Dermacoccaceae</taxon>
        <taxon>Luteipulveratus</taxon>
    </lineage>
</organism>
<accession>A0ABT6C1D2</accession>
<dbReference type="Gene3D" id="3.20.20.30">
    <property type="entry name" value="Luciferase-like domain"/>
    <property type="match status" value="1"/>
</dbReference>
<evidence type="ECO:0000256" key="3">
    <source>
        <dbReference type="ARBA" id="ARBA00023002"/>
    </source>
</evidence>
<protein>
    <submittedName>
        <fullName evidence="7">LLM class flavin-dependent oxidoreductase</fullName>
    </submittedName>
</protein>
<feature type="domain" description="Luciferase-like" evidence="6">
    <location>
        <begin position="14"/>
        <end position="217"/>
    </location>
</feature>
<evidence type="ECO:0000256" key="4">
    <source>
        <dbReference type="ARBA" id="ARBA00023033"/>
    </source>
</evidence>
<dbReference type="Pfam" id="PF00296">
    <property type="entry name" value="Bac_luciferase"/>
    <property type="match status" value="1"/>
</dbReference>
<dbReference type="EMBL" id="JAROAV010000001">
    <property type="protein sequence ID" value="MDF8262639.1"/>
    <property type="molecule type" value="Genomic_DNA"/>
</dbReference>
<sequence>MRFGLELPCGGEQLSATDIVDMAVAAERAGWDGVFLEDYLVYYRGEDPPTYDPWVLLTAVAARTERLWLGTTVSGLLARDSVKLAREAATLDALAPGRVVLGVGLGDPQDRGVHVGDDLGVSGPKGRAMDRRLDLLLDLLAGTPVPARDGEPPVTFRPASGRVRVWVGGSTQARAVHRRAAKAHGVVPYKLTDVEQWSDFTREDVERLAAAVAAGTRAPPGTTSPSAVASASPTSTRSGPPSRRRGTVARPGGWSSSIPRRPLR</sequence>
<dbReference type="RefSeq" id="WP_277190388.1">
    <property type="nucleotide sequence ID" value="NZ_JAROAV010000001.1"/>
</dbReference>
<dbReference type="InterPro" id="IPR036661">
    <property type="entry name" value="Luciferase-like_sf"/>
</dbReference>
<evidence type="ECO:0000313" key="7">
    <source>
        <dbReference type="EMBL" id="MDF8262639.1"/>
    </source>
</evidence>
<dbReference type="InterPro" id="IPR051260">
    <property type="entry name" value="Diverse_substr_monoxygenases"/>
</dbReference>
<keyword evidence="8" id="KW-1185">Reference proteome</keyword>
<proteinExistence type="predicted"/>
<evidence type="ECO:0000256" key="5">
    <source>
        <dbReference type="SAM" id="MobiDB-lite"/>
    </source>
</evidence>
<feature type="compositionally biased region" description="Low complexity" evidence="5">
    <location>
        <begin position="213"/>
        <end position="241"/>
    </location>
</feature>
<evidence type="ECO:0000313" key="8">
    <source>
        <dbReference type="Proteomes" id="UP001528912"/>
    </source>
</evidence>
<dbReference type="PANTHER" id="PTHR30011:SF16">
    <property type="entry name" value="C2H2 FINGER DOMAIN TRANSCRIPTION FACTOR (EUROFUNG)-RELATED"/>
    <property type="match status" value="1"/>
</dbReference>
<dbReference type="SUPFAM" id="SSF51679">
    <property type="entry name" value="Bacterial luciferase-like"/>
    <property type="match status" value="1"/>
</dbReference>
<keyword evidence="4" id="KW-0503">Monooxygenase</keyword>
<keyword evidence="3" id="KW-0560">Oxidoreductase</keyword>
<evidence type="ECO:0000256" key="2">
    <source>
        <dbReference type="ARBA" id="ARBA00022643"/>
    </source>
</evidence>
<reference evidence="7 8" key="1">
    <citation type="submission" date="2023-03" db="EMBL/GenBank/DDBJ databases">
        <title>YIM 133296 draft genome.</title>
        <authorList>
            <person name="Xiong L."/>
        </authorList>
    </citation>
    <scope>NUCLEOTIDE SEQUENCE [LARGE SCALE GENOMIC DNA]</scope>
    <source>
        <strain evidence="7 8">YIM 133296</strain>
    </source>
</reference>